<dbReference type="AlphaFoldDB" id="A0A0C2ZM69"/>
<organism evidence="1 2">
    <name type="scientific">Scleroderma citrinum Foug A</name>
    <dbReference type="NCBI Taxonomy" id="1036808"/>
    <lineage>
        <taxon>Eukaryota</taxon>
        <taxon>Fungi</taxon>
        <taxon>Dikarya</taxon>
        <taxon>Basidiomycota</taxon>
        <taxon>Agaricomycotina</taxon>
        <taxon>Agaricomycetes</taxon>
        <taxon>Agaricomycetidae</taxon>
        <taxon>Boletales</taxon>
        <taxon>Sclerodermatineae</taxon>
        <taxon>Sclerodermataceae</taxon>
        <taxon>Scleroderma</taxon>
    </lineage>
</organism>
<keyword evidence="2" id="KW-1185">Reference proteome</keyword>
<evidence type="ECO:0000313" key="2">
    <source>
        <dbReference type="Proteomes" id="UP000053989"/>
    </source>
</evidence>
<proteinExistence type="predicted"/>
<accession>A0A0C2ZM69</accession>
<reference evidence="2" key="2">
    <citation type="submission" date="2015-01" db="EMBL/GenBank/DDBJ databases">
        <title>Evolutionary Origins and Diversification of the Mycorrhizal Mutualists.</title>
        <authorList>
            <consortium name="DOE Joint Genome Institute"/>
            <consortium name="Mycorrhizal Genomics Consortium"/>
            <person name="Kohler A."/>
            <person name="Kuo A."/>
            <person name="Nagy L.G."/>
            <person name="Floudas D."/>
            <person name="Copeland A."/>
            <person name="Barry K.W."/>
            <person name="Cichocki N."/>
            <person name="Veneault-Fourrey C."/>
            <person name="LaButti K."/>
            <person name="Lindquist E.A."/>
            <person name="Lipzen A."/>
            <person name="Lundell T."/>
            <person name="Morin E."/>
            <person name="Murat C."/>
            <person name="Riley R."/>
            <person name="Ohm R."/>
            <person name="Sun H."/>
            <person name="Tunlid A."/>
            <person name="Henrissat B."/>
            <person name="Grigoriev I.V."/>
            <person name="Hibbett D.S."/>
            <person name="Martin F."/>
        </authorList>
    </citation>
    <scope>NUCLEOTIDE SEQUENCE [LARGE SCALE GENOMIC DNA]</scope>
    <source>
        <strain evidence="2">Foug A</strain>
    </source>
</reference>
<dbReference type="InParanoid" id="A0A0C2ZM69"/>
<dbReference type="Proteomes" id="UP000053989">
    <property type="component" value="Unassembled WGS sequence"/>
</dbReference>
<reference evidence="1 2" key="1">
    <citation type="submission" date="2014-04" db="EMBL/GenBank/DDBJ databases">
        <authorList>
            <consortium name="DOE Joint Genome Institute"/>
            <person name="Kuo A."/>
            <person name="Kohler A."/>
            <person name="Nagy L.G."/>
            <person name="Floudas D."/>
            <person name="Copeland A."/>
            <person name="Barry K.W."/>
            <person name="Cichocki N."/>
            <person name="Veneault-Fourrey C."/>
            <person name="LaButti K."/>
            <person name="Lindquist E.A."/>
            <person name="Lipzen A."/>
            <person name="Lundell T."/>
            <person name="Morin E."/>
            <person name="Murat C."/>
            <person name="Sun H."/>
            <person name="Tunlid A."/>
            <person name="Henrissat B."/>
            <person name="Grigoriev I.V."/>
            <person name="Hibbett D.S."/>
            <person name="Martin F."/>
            <person name="Nordberg H.P."/>
            <person name="Cantor M.N."/>
            <person name="Hua S.X."/>
        </authorList>
    </citation>
    <scope>NUCLEOTIDE SEQUENCE [LARGE SCALE GENOMIC DNA]</scope>
    <source>
        <strain evidence="1 2">Foug A</strain>
    </source>
</reference>
<sequence length="72" mass="8117">MCAFFVVREYHGLKERQSSAAPTGEQCEVIATNIKFYSVNKVFDGAIFHTIIQTNSRSSLFSYVTLTIHVTL</sequence>
<evidence type="ECO:0000313" key="1">
    <source>
        <dbReference type="EMBL" id="KIM62653.1"/>
    </source>
</evidence>
<gene>
    <name evidence="1" type="ORF">SCLCIDRAFT_797087</name>
</gene>
<dbReference type="HOGENOM" id="CLU_2723678_0_0_1"/>
<dbReference type="EMBL" id="KN822041">
    <property type="protein sequence ID" value="KIM62653.1"/>
    <property type="molecule type" value="Genomic_DNA"/>
</dbReference>
<name>A0A0C2ZM69_9AGAM</name>
<protein>
    <submittedName>
        <fullName evidence="1">Uncharacterized protein</fullName>
    </submittedName>
</protein>